<name>W4L583_ENTF1</name>
<gene>
    <name evidence="2" type="ORF">ETSY1_40945</name>
</gene>
<keyword evidence="1" id="KW-0802">TPR repeat</keyword>
<evidence type="ECO:0000313" key="3">
    <source>
        <dbReference type="Proteomes" id="UP000019141"/>
    </source>
</evidence>
<reference evidence="2 3" key="1">
    <citation type="journal article" date="2014" name="Nature">
        <title>An environmental bacterial taxon with a large and distinct metabolic repertoire.</title>
        <authorList>
            <person name="Wilson M.C."/>
            <person name="Mori T."/>
            <person name="Ruckert C."/>
            <person name="Uria A.R."/>
            <person name="Helf M.J."/>
            <person name="Takada K."/>
            <person name="Gernert C."/>
            <person name="Steffens U.A."/>
            <person name="Heycke N."/>
            <person name="Schmitt S."/>
            <person name="Rinke C."/>
            <person name="Helfrich E.J."/>
            <person name="Brachmann A.O."/>
            <person name="Gurgui C."/>
            <person name="Wakimoto T."/>
            <person name="Kracht M."/>
            <person name="Crusemann M."/>
            <person name="Hentschel U."/>
            <person name="Abe I."/>
            <person name="Matsunaga S."/>
            <person name="Kalinowski J."/>
            <person name="Takeyama H."/>
            <person name="Piel J."/>
        </authorList>
    </citation>
    <scope>NUCLEOTIDE SEQUENCE [LARGE SCALE GENOMIC DNA]</scope>
    <source>
        <strain evidence="3">TSY1</strain>
    </source>
</reference>
<feature type="repeat" description="TPR" evidence="1">
    <location>
        <begin position="21"/>
        <end position="54"/>
    </location>
</feature>
<dbReference type="InterPro" id="IPR011990">
    <property type="entry name" value="TPR-like_helical_dom_sf"/>
</dbReference>
<dbReference type="PANTHER" id="PTHR45588:SF1">
    <property type="entry name" value="WW DOMAIN-CONTAINING PROTEIN"/>
    <property type="match status" value="1"/>
</dbReference>
<evidence type="ECO:0000256" key="1">
    <source>
        <dbReference type="PROSITE-ProRule" id="PRU00339"/>
    </source>
</evidence>
<dbReference type="AlphaFoldDB" id="W4L583"/>
<dbReference type="InterPro" id="IPR019734">
    <property type="entry name" value="TPR_rpt"/>
</dbReference>
<protein>
    <recommendedName>
        <fullName evidence="4">Tetratricopeptide repeat protein</fullName>
    </recommendedName>
</protein>
<sequence length="557" mass="63061">MDNYFDLGSYSRPITTRSPEAQAWFDRGLIWCYGFHRTEALRCFQKVVALDPDCAMGHWGLAYAIGPFYNVSWLQMPTSMRVQGLAQTYEHARQANHLAARGTPVEQALCHAFTLRYAAPQVDDDDVFARWNDDYAQAMREVYAQFPLDYDVCALASEALMCRTPWQLWDLENRVSAEGADTAEAVTILETAMQRAEEVGDAPHPGILHFYIHCMEMSPEPERALAASDTLQPLVPDSGHLTHMPSHIYIQCGQYEKAIEANLQAAVADAKYLAVDSALGPFTTLRLHNIHFQVYGALFSGQYAVGLRAAKLIEEAVTPEALRLENQFLVNRLEGLYGTKAHVYIRFGKWQEILDEPMPDNPTLMCVTTARWRYAKGIAYAVLGEVDKALEQQALFREDLANVPEGRLIHHNECRDILSVADAMLAGELEYRRENYDVAFSHLRHSVYLYDNLQYSEPWAWMQPPRHALGALLLEQGHVDEADRIYRADLGLDDTLVRPNQHQDNVWSLHGYAECCRRLGRAEEAAAIELQLERAQAVADVPITASCFCRRVDECCE</sequence>
<proteinExistence type="predicted"/>
<evidence type="ECO:0000313" key="2">
    <source>
        <dbReference type="EMBL" id="ETW93049.1"/>
    </source>
</evidence>
<accession>W4L583</accession>
<dbReference type="PROSITE" id="PS50005">
    <property type="entry name" value="TPR"/>
    <property type="match status" value="1"/>
</dbReference>
<dbReference type="Gene3D" id="1.25.40.10">
    <property type="entry name" value="Tetratricopeptide repeat domain"/>
    <property type="match status" value="2"/>
</dbReference>
<dbReference type="HOGENOM" id="CLU_011527_0_1_7"/>
<evidence type="ECO:0008006" key="4">
    <source>
        <dbReference type="Google" id="ProtNLM"/>
    </source>
</evidence>
<dbReference type="SUPFAM" id="SSF48452">
    <property type="entry name" value="TPR-like"/>
    <property type="match status" value="2"/>
</dbReference>
<dbReference type="PANTHER" id="PTHR45588">
    <property type="entry name" value="TPR DOMAIN-CONTAINING PROTEIN"/>
    <property type="match status" value="1"/>
</dbReference>
<organism evidence="2 3">
    <name type="scientific">Entotheonella factor</name>
    <dbReference type="NCBI Taxonomy" id="1429438"/>
    <lineage>
        <taxon>Bacteria</taxon>
        <taxon>Pseudomonadati</taxon>
        <taxon>Nitrospinota/Tectimicrobiota group</taxon>
        <taxon>Candidatus Tectimicrobiota</taxon>
        <taxon>Candidatus Entotheonellia</taxon>
        <taxon>Candidatus Entotheonellales</taxon>
        <taxon>Candidatus Entotheonellaceae</taxon>
        <taxon>Candidatus Entotheonella</taxon>
    </lineage>
</organism>
<dbReference type="EMBL" id="AZHW01001318">
    <property type="protein sequence ID" value="ETW93049.1"/>
    <property type="molecule type" value="Genomic_DNA"/>
</dbReference>
<keyword evidence="3" id="KW-1185">Reference proteome</keyword>
<dbReference type="Proteomes" id="UP000019141">
    <property type="component" value="Unassembled WGS sequence"/>
</dbReference>
<comment type="caution">
    <text evidence="2">The sequence shown here is derived from an EMBL/GenBank/DDBJ whole genome shotgun (WGS) entry which is preliminary data.</text>
</comment>